<dbReference type="InterPro" id="IPR046346">
    <property type="entry name" value="Aminoacid_DH-like_N_sf"/>
</dbReference>
<dbReference type="EC" id="1.4.1.4" evidence="2"/>
<dbReference type="SUPFAM" id="SSF53223">
    <property type="entry name" value="Aminoacid dehydrogenase-like, N-terminal domain"/>
    <property type="match status" value="1"/>
</dbReference>
<dbReference type="InterPro" id="IPR006097">
    <property type="entry name" value="Glu/Leu/Phe/Val/Trp_DH_dimer"/>
</dbReference>
<keyword evidence="3 4" id="KW-0560">Oxidoreductase</keyword>
<dbReference type="GO" id="GO:0005829">
    <property type="term" value="C:cytosol"/>
    <property type="evidence" value="ECO:0007669"/>
    <property type="project" value="TreeGrafter"/>
</dbReference>
<dbReference type="InterPro" id="IPR050724">
    <property type="entry name" value="Glu_Leu_Phe_Val_DH"/>
</dbReference>
<evidence type="ECO:0000313" key="7">
    <source>
        <dbReference type="EMBL" id="WZN66135.1"/>
    </source>
</evidence>
<dbReference type="PRINTS" id="PR00082">
    <property type="entry name" value="GLFDHDRGNASE"/>
</dbReference>
<dbReference type="InterPro" id="IPR033922">
    <property type="entry name" value="NAD_bind_Glu_DH"/>
</dbReference>
<dbReference type="Pfam" id="PF02812">
    <property type="entry name" value="ELFV_dehydrog_N"/>
    <property type="match status" value="1"/>
</dbReference>
<dbReference type="GO" id="GO:0004354">
    <property type="term" value="F:glutamate dehydrogenase (NADP+) activity"/>
    <property type="evidence" value="ECO:0007669"/>
    <property type="project" value="UniProtKB-EC"/>
</dbReference>
<dbReference type="FunFam" id="3.40.50.720:FF:000030">
    <property type="entry name" value="Glutamate dehydrogenase"/>
    <property type="match status" value="1"/>
</dbReference>
<dbReference type="Gene3D" id="3.40.50.720">
    <property type="entry name" value="NAD(P)-binding Rossmann-like Domain"/>
    <property type="match status" value="1"/>
</dbReference>
<dbReference type="EMBL" id="CP151514">
    <property type="protein sequence ID" value="WZN66135.1"/>
    <property type="molecule type" value="Genomic_DNA"/>
</dbReference>
<dbReference type="FunFam" id="3.40.50.10860:FF:000002">
    <property type="entry name" value="Glutamate dehydrogenase"/>
    <property type="match status" value="1"/>
</dbReference>
<keyword evidence="8" id="KW-1185">Reference proteome</keyword>
<dbReference type="SMART" id="SM00839">
    <property type="entry name" value="ELFV_dehydrog"/>
    <property type="match status" value="1"/>
</dbReference>
<dbReference type="Gene3D" id="1.10.285.10">
    <property type="entry name" value="Glutamate Dehydrogenase, chain A, domain 3"/>
    <property type="match status" value="2"/>
</dbReference>
<reference evidence="6" key="1">
    <citation type="submission" date="2021-01" db="EMBL/GenBank/DDBJ databases">
        <authorList>
            <person name="Corre E."/>
            <person name="Pelletier E."/>
            <person name="Niang G."/>
            <person name="Scheremetjew M."/>
            <person name="Finn R."/>
            <person name="Kale V."/>
            <person name="Holt S."/>
            <person name="Cochrane G."/>
            <person name="Meng A."/>
            <person name="Brown T."/>
            <person name="Cohen L."/>
        </authorList>
    </citation>
    <scope>NUCLEOTIDE SEQUENCE</scope>
    <source>
        <strain evidence="6">RCC1871</strain>
    </source>
</reference>
<reference evidence="7 8" key="2">
    <citation type="submission" date="2024-03" db="EMBL/GenBank/DDBJ databases">
        <title>Complete genome sequence of the green alga Chloropicon roscoffensis RCC1871.</title>
        <authorList>
            <person name="Lemieux C."/>
            <person name="Pombert J.-F."/>
            <person name="Otis C."/>
            <person name="Turmel M."/>
        </authorList>
    </citation>
    <scope>NUCLEOTIDE SEQUENCE [LARGE SCALE GENOMIC DNA]</scope>
    <source>
        <strain evidence="7 8">RCC1871</strain>
    </source>
</reference>
<gene>
    <name evidence="6" type="ORF">CROS1456_LOCUS9413</name>
    <name evidence="7" type="ORF">HKI87_14g77000</name>
</gene>
<dbReference type="EMBL" id="HBHZ01012163">
    <property type="protein sequence ID" value="CAE0196316.1"/>
    <property type="molecule type" value="Transcribed_RNA"/>
</dbReference>
<dbReference type="InterPro" id="IPR036291">
    <property type="entry name" value="NAD(P)-bd_dom_sf"/>
</dbReference>
<feature type="domain" description="Glutamate/phenylalanine/leucine/valine/L-tryptophan dehydrogenase C-terminal" evidence="5">
    <location>
        <begin position="268"/>
        <end position="514"/>
    </location>
</feature>
<evidence type="ECO:0000256" key="1">
    <source>
        <dbReference type="ARBA" id="ARBA00006382"/>
    </source>
</evidence>
<dbReference type="FunFam" id="1.10.285.10:FF:000001">
    <property type="entry name" value="Glutamate dehydrogenase"/>
    <property type="match status" value="1"/>
</dbReference>
<name>A0A7S3CH36_9CHLO</name>
<proteinExistence type="inferred from homology"/>
<dbReference type="Proteomes" id="UP001472866">
    <property type="component" value="Chromosome 14"/>
</dbReference>
<dbReference type="Pfam" id="PF00208">
    <property type="entry name" value="ELFV_dehydrog"/>
    <property type="match status" value="1"/>
</dbReference>
<dbReference type="Gene3D" id="3.40.50.10860">
    <property type="entry name" value="Leucine Dehydrogenase, chain A, domain 1"/>
    <property type="match status" value="1"/>
</dbReference>
<dbReference type="InterPro" id="IPR006095">
    <property type="entry name" value="Glu/Leu/Phe/Val/Trp_DH"/>
</dbReference>
<evidence type="ECO:0000313" key="6">
    <source>
        <dbReference type="EMBL" id="CAE0196316.1"/>
    </source>
</evidence>
<protein>
    <recommendedName>
        <fullName evidence="2">glutamate dehydrogenase (NADP(+))</fullName>
        <ecNumber evidence="2">1.4.1.4</ecNumber>
    </recommendedName>
</protein>
<evidence type="ECO:0000313" key="8">
    <source>
        <dbReference type="Proteomes" id="UP001472866"/>
    </source>
</evidence>
<evidence type="ECO:0000256" key="4">
    <source>
        <dbReference type="RuleBase" id="RU004417"/>
    </source>
</evidence>
<dbReference type="SUPFAM" id="SSF51735">
    <property type="entry name" value="NAD(P)-binding Rossmann-fold domains"/>
    <property type="match status" value="1"/>
</dbReference>
<dbReference type="AlphaFoldDB" id="A0A7S3CH36"/>
<dbReference type="PANTHER" id="PTHR43571">
    <property type="entry name" value="NADP-SPECIFIC GLUTAMATE DEHYDROGENASE 1-RELATED"/>
    <property type="match status" value="1"/>
</dbReference>
<dbReference type="CDD" id="cd05313">
    <property type="entry name" value="NAD_bind_2_Glu_DH"/>
    <property type="match status" value="1"/>
</dbReference>
<dbReference type="PANTHER" id="PTHR43571:SF1">
    <property type="entry name" value="NADP-SPECIFIC GLUTAMATE DEHYDROGENASE 1-RELATED"/>
    <property type="match status" value="1"/>
</dbReference>
<accession>A0A7S3CH36</accession>
<sequence>MIPATTTKGHTVLRCGAAGPRRVVTRGKRRRVAANVAKKPTDLWSSRFLYSDLDEAVIHDSAAEFCVLPPPWEVELAPVFDKDANEPEFLQAVTETLQSVGPLLRDDPKRVETFRRMVEPERVIIFRVPWVDDDGRKRVNRGFRVQMNQARGPYKGGLRFHPTVNLSILKFLAFEQTFKNALTGLPLGSGKGGADFDPKGKSDGEIMRFCQSFMTELYRHVGPTVDVPAGDIGVGGKEIGYMFGQYKRIVGSFDGGVLTGKGMSYGGSNIRPEATGYGLVYFLSEMVQRKDVAPSLAGLRCAISGSGNVSQFAAEKLLSFGAIPQTFSDSDGTLYKETGFDEADLAVVCHHKNEKRGRLRELEGHAEGWEYFEGMRPWQVGKGYDVALPCATQNEVSLEDALALVQKGVMVVAEGANMPSTPEAVEEFERSGVLFGPAKAANAGGVAVSGLEMAQNAMGIQWTREEVEERLRKIMVDIYDKCDEGSKMVEDGSLRIGADISGFLTVAQAMEEQGHV</sequence>
<dbReference type="GO" id="GO:0006537">
    <property type="term" value="P:glutamate biosynthetic process"/>
    <property type="evidence" value="ECO:0007669"/>
    <property type="project" value="TreeGrafter"/>
</dbReference>
<evidence type="ECO:0000256" key="2">
    <source>
        <dbReference type="ARBA" id="ARBA00012907"/>
    </source>
</evidence>
<dbReference type="InterPro" id="IPR006096">
    <property type="entry name" value="Glu/Leu/Phe/Val/Trp_DH_C"/>
</dbReference>
<organism evidence="6">
    <name type="scientific">Chloropicon roscoffensis</name>
    <dbReference type="NCBI Taxonomy" id="1461544"/>
    <lineage>
        <taxon>Eukaryota</taxon>
        <taxon>Viridiplantae</taxon>
        <taxon>Chlorophyta</taxon>
        <taxon>Chloropicophyceae</taxon>
        <taxon>Chloropicales</taxon>
        <taxon>Chloropicaceae</taxon>
        <taxon>Chloropicon</taxon>
    </lineage>
</organism>
<evidence type="ECO:0000259" key="5">
    <source>
        <dbReference type="SMART" id="SM00839"/>
    </source>
</evidence>
<comment type="similarity">
    <text evidence="1 4">Belongs to the Glu/Leu/Phe/Val dehydrogenases family.</text>
</comment>
<dbReference type="NCBIfam" id="NF006929">
    <property type="entry name" value="PRK09414.1"/>
    <property type="match status" value="1"/>
</dbReference>
<evidence type="ECO:0000256" key="3">
    <source>
        <dbReference type="ARBA" id="ARBA00023002"/>
    </source>
</evidence>